<dbReference type="InterPro" id="IPR013320">
    <property type="entry name" value="ConA-like_dom_sf"/>
</dbReference>
<dbReference type="SUPFAM" id="SSF49899">
    <property type="entry name" value="Concanavalin A-like lectins/glucanases"/>
    <property type="match status" value="1"/>
</dbReference>
<dbReference type="Gene3D" id="2.60.120.200">
    <property type="match status" value="1"/>
</dbReference>
<name>A0A0F9M3Q6_9ZZZZ</name>
<evidence type="ECO:0008006" key="2">
    <source>
        <dbReference type="Google" id="ProtNLM"/>
    </source>
</evidence>
<evidence type="ECO:0000313" key="1">
    <source>
        <dbReference type="EMBL" id="KKN00329.1"/>
    </source>
</evidence>
<gene>
    <name evidence="1" type="ORF">LCGC14_1138840</name>
</gene>
<dbReference type="Pfam" id="PF13385">
    <property type="entry name" value="Laminin_G_3"/>
    <property type="match status" value="1"/>
</dbReference>
<dbReference type="AlphaFoldDB" id="A0A0F9M3Q6"/>
<accession>A0A0F9M3Q6</accession>
<organism evidence="1">
    <name type="scientific">marine sediment metagenome</name>
    <dbReference type="NCBI Taxonomy" id="412755"/>
    <lineage>
        <taxon>unclassified sequences</taxon>
        <taxon>metagenomes</taxon>
        <taxon>ecological metagenomes</taxon>
    </lineage>
</organism>
<protein>
    <recommendedName>
        <fullName evidence="2">LamG-like jellyroll fold domain-containing protein</fullName>
    </recommendedName>
</protein>
<sequence>MLDIRKGYLETLGRYQNKPLEKGFLDPNDAIPGKDTVLYLLGPPGSGTTIKDYSANENDGTITGATWKTLESGLWYPSLNGTTDYINCGNDVSIQDIFAGGGTLMWWMYIDPVKGLHRIFEKRVDAGTRGGWLIIYKDLDSNKLSLTTFDSTNFTEGVWTDNQAIAATTWTHCAMTYDKDLTTNDPIFYVLGVAGTPTENTTPVTGITDVGANLHIGMDVDALNRPFGGGIVLVRAFTEIKSARFIQGVHHQERHLFGV</sequence>
<reference evidence="1" key="1">
    <citation type="journal article" date="2015" name="Nature">
        <title>Complex archaea that bridge the gap between prokaryotes and eukaryotes.</title>
        <authorList>
            <person name="Spang A."/>
            <person name="Saw J.H."/>
            <person name="Jorgensen S.L."/>
            <person name="Zaremba-Niedzwiedzka K."/>
            <person name="Martijn J."/>
            <person name="Lind A.E."/>
            <person name="van Eijk R."/>
            <person name="Schleper C."/>
            <person name="Guy L."/>
            <person name="Ettema T.J."/>
        </authorList>
    </citation>
    <scope>NUCLEOTIDE SEQUENCE</scope>
</reference>
<proteinExistence type="predicted"/>
<dbReference type="EMBL" id="LAZR01005389">
    <property type="protein sequence ID" value="KKN00329.1"/>
    <property type="molecule type" value="Genomic_DNA"/>
</dbReference>
<comment type="caution">
    <text evidence="1">The sequence shown here is derived from an EMBL/GenBank/DDBJ whole genome shotgun (WGS) entry which is preliminary data.</text>
</comment>